<dbReference type="Pfam" id="PF04055">
    <property type="entry name" value="Radical_SAM"/>
    <property type="match status" value="1"/>
</dbReference>
<dbReference type="SFLD" id="SFLDS00029">
    <property type="entry name" value="Radical_SAM"/>
    <property type="match status" value="1"/>
</dbReference>
<dbReference type="PANTHER" id="PTHR11135">
    <property type="entry name" value="HISTONE ACETYLTRANSFERASE-RELATED"/>
    <property type="match status" value="1"/>
</dbReference>
<evidence type="ECO:0000259" key="7">
    <source>
        <dbReference type="PROSITE" id="PS51918"/>
    </source>
</evidence>
<dbReference type="GO" id="GO:0002926">
    <property type="term" value="P:tRNA wobble base 5-methoxycarbonylmethyl-2-thiouridinylation"/>
    <property type="evidence" value="ECO:0007669"/>
    <property type="project" value="TreeGrafter"/>
</dbReference>
<evidence type="ECO:0000313" key="8">
    <source>
        <dbReference type="EMBL" id="AEH50851.1"/>
    </source>
</evidence>
<dbReference type="EMBL" id="CP002351">
    <property type="protein sequence ID" value="AEH50851.1"/>
    <property type="molecule type" value="Genomic_DNA"/>
</dbReference>
<dbReference type="CDD" id="cd01335">
    <property type="entry name" value="Radical_SAM"/>
    <property type="match status" value="1"/>
</dbReference>
<keyword evidence="3" id="KW-0949">S-adenosyl-L-methionine</keyword>
<organism evidence="8 9">
    <name type="scientific">Pseudothermotoga thermarum DSM 5069</name>
    <dbReference type="NCBI Taxonomy" id="688269"/>
    <lineage>
        <taxon>Bacteria</taxon>
        <taxon>Thermotogati</taxon>
        <taxon>Thermotogota</taxon>
        <taxon>Thermotogae</taxon>
        <taxon>Thermotogales</taxon>
        <taxon>Thermotogaceae</taxon>
        <taxon>Pseudothermotoga</taxon>
    </lineage>
</organism>
<dbReference type="KEGG" id="tta:Theth_0766"/>
<gene>
    <name evidence="8" type="ORF">Theth_0766</name>
</gene>
<dbReference type="InterPro" id="IPR007197">
    <property type="entry name" value="rSAM"/>
</dbReference>
<dbReference type="Pfam" id="PF16199">
    <property type="entry name" value="Radical_SAM_C"/>
    <property type="match status" value="1"/>
</dbReference>
<comment type="cofactor">
    <cofactor evidence="1">
        <name>[4Fe-4S] cluster</name>
        <dbReference type="ChEBI" id="CHEBI:49883"/>
    </cofactor>
</comment>
<reference evidence="8 9" key="1">
    <citation type="submission" date="2010-11" db="EMBL/GenBank/DDBJ databases">
        <title>The complete genome of Thermotoga thermarum DSM 5069.</title>
        <authorList>
            <consortium name="US DOE Joint Genome Institute (JGI-PGF)"/>
            <person name="Lucas S."/>
            <person name="Copeland A."/>
            <person name="Lapidus A."/>
            <person name="Bruce D."/>
            <person name="Goodwin L."/>
            <person name="Pitluck S."/>
            <person name="Kyrpides N."/>
            <person name="Mavromatis K."/>
            <person name="Ivanova N."/>
            <person name="Zeytun A."/>
            <person name="Brettin T."/>
            <person name="Detter J.C."/>
            <person name="Tapia R."/>
            <person name="Han C."/>
            <person name="Land M."/>
            <person name="Hauser L."/>
            <person name="Markowitz V."/>
            <person name="Cheng J.-F."/>
            <person name="Hugenholtz P."/>
            <person name="Woyke T."/>
            <person name="Wu D."/>
            <person name="Spring S."/>
            <person name="Schroeder M."/>
            <person name="Brambilla E."/>
            <person name="Klenk H.-P."/>
            <person name="Eisen J.A."/>
        </authorList>
    </citation>
    <scope>NUCLEOTIDE SEQUENCE [LARGE SCALE GENOMIC DNA]</scope>
    <source>
        <strain evidence="8 9">DSM 5069</strain>
    </source>
</reference>
<proteinExistence type="predicted"/>
<dbReference type="GO" id="GO:0003824">
    <property type="term" value="F:catalytic activity"/>
    <property type="evidence" value="ECO:0007669"/>
    <property type="project" value="InterPro"/>
</dbReference>
<evidence type="ECO:0000256" key="1">
    <source>
        <dbReference type="ARBA" id="ARBA00001966"/>
    </source>
</evidence>
<dbReference type="eggNOG" id="COG1243">
    <property type="taxonomic scope" value="Bacteria"/>
</dbReference>
<dbReference type="InterPro" id="IPR006638">
    <property type="entry name" value="Elp3/MiaA/NifB-like_rSAM"/>
</dbReference>
<evidence type="ECO:0000256" key="2">
    <source>
        <dbReference type="ARBA" id="ARBA00022485"/>
    </source>
</evidence>
<evidence type="ECO:0000256" key="4">
    <source>
        <dbReference type="ARBA" id="ARBA00022723"/>
    </source>
</evidence>
<dbReference type="GO" id="GO:0051539">
    <property type="term" value="F:4 iron, 4 sulfur cluster binding"/>
    <property type="evidence" value="ECO:0007669"/>
    <property type="project" value="UniProtKB-KW"/>
</dbReference>
<name>F7YY41_9THEM</name>
<dbReference type="OrthoDB" id="9815044at2"/>
<dbReference type="InterPro" id="IPR032432">
    <property type="entry name" value="Radical_SAM_C"/>
</dbReference>
<sequence length="325" mass="36671">MRIFPVFIPQGGCKNKCIFCNQQGITGVSNPISFQELDWMISSFLQVSKEKFEIAFYGGTFTGLPESDQLLYLKWANKYIQKGLCEGIRISTRPDEIDEEKITMLKEHGVKFVEIGVQSFDDDVLQATKRGYTAKEVEQACLTLKKHSVDFGVHLMVGLPESDYWKEIKNAEKTAEIGAKTCRIHPTLVLKNTKLENWYKDKIYKLLSIEEALDVCSDMLAILIAENVKVIRIGLFVPKDQEETIVAGPYHPRFGELTRIKLLKKLAQFLNCNTIVTDSGTMNIHKIESVAFFNKDFKFVTGDGMVSLLEAVKAYVGGVLTCSKT</sequence>
<evidence type="ECO:0000256" key="3">
    <source>
        <dbReference type="ARBA" id="ARBA00022691"/>
    </source>
</evidence>
<dbReference type="PANTHER" id="PTHR11135:SF0">
    <property type="entry name" value="ELONGATOR COMPLEX PROTEIN 3"/>
    <property type="match status" value="1"/>
</dbReference>
<dbReference type="SMART" id="SM00729">
    <property type="entry name" value="Elp3"/>
    <property type="match status" value="1"/>
</dbReference>
<dbReference type="Gene3D" id="3.80.30.20">
    <property type="entry name" value="tm_1862 like domain"/>
    <property type="match status" value="1"/>
</dbReference>
<dbReference type="Proteomes" id="UP000006804">
    <property type="component" value="Chromosome"/>
</dbReference>
<protein>
    <submittedName>
        <fullName evidence="8">Radical SAM domain protein</fullName>
    </submittedName>
</protein>
<keyword evidence="4" id="KW-0479">Metal-binding</keyword>
<dbReference type="AlphaFoldDB" id="F7YY41"/>
<evidence type="ECO:0000256" key="5">
    <source>
        <dbReference type="ARBA" id="ARBA00023004"/>
    </source>
</evidence>
<dbReference type="InterPro" id="IPR039661">
    <property type="entry name" value="ELP3"/>
</dbReference>
<dbReference type="GO" id="GO:0005737">
    <property type="term" value="C:cytoplasm"/>
    <property type="evidence" value="ECO:0007669"/>
    <property type="project" value="TreeGrafter"/>
</dbReference>
<evidence type="ECO:0000256" key="6">
    <source>
        <dbReference type="ARBA" id="ARBA00023014"/>
    </source>
</evidence>
<keyword evidence="2" id="KW-0004">4Fe-4S</keyword>
<dbReference type="InterPro" id="IPR058240">
    <property type="entry name" value="rSAM_sf"/>
</dbReference>
<keyword evidence="6" id="KW-0411">Iron-sulfur</keyword>
<dbReference type="GO" id="GO:0046872">
    <property type="term" value="F:metal ion binding"/>
    <property type="evidence" value="ECO:0007669"/>
    <property type="project" value="UniProtKB-KW"/>
</dbReference>
<dbReference type="PATRIC" id="fig|688269.3.peg.790"/>
<keyword evidence="5" id="KW-0408">Iron</keyword>
<dbReference type="SFLD" id="SFLDG01086">
    <property type="entry name" value="elongater_protein-like"/>
    <property type="match status" value="1"/>
</dbReference>
<dbReference type="InterPro" id="IPR023404">
    <property type="entry name" value="rSAM_horseshoe"/>
</dbReference>
<feature type="domain" description="Radical SAM core" evidence="7">
    <location>
        <begin position="1"/>
        <end position="223"/>
    </location>
</feature>
<dbReference type="SUPFAM" id="SSF102114">
    <property type="entry name" value="Radical SAM enzymes"/>
    <property type="match status" value="1"/>
</dbReference>
<dbReference type="PROSITE" id="PS51918">
    <property type="entry name" value="RADICAL_SAM"/>
    <property type="match status" value="1"/>
</dbReference>
<evidence type="ECO:0000313" key="9">
    <source>
        <dbReference type="Proteomes" id="UP000006804"/>
    </source>
</evidence>
<dbReference type="HOGENOM" id="CLU_057482_0_0_0"/>
<keyword evidence="9" id="KW-1185">Reference proteome</keyword>
<dbReference type="SFLD" id="SFLDG01082">
    <property type="entry name" value="B12-binding_domain_containing"/>
    <property type="match status" value="1"/>
</dbReference>
<dbReference type="STRING" id="688269.Theth_0766"/>
<accession>F7YY41</accession>
<dbReference type="RefSeq" id="WP_013932073.1">
    <property type="nucleotide sequence ID" value="NC_015707.1"/>
</dbReference>